<dbReference type="PANTHER" id="PTHR43300">
    <property type="entry name" value="ACETYLTRANSFERASE"/>
    <property type="match status" value="1"/>
</dbReference>
<dbReference type="InterPro" id="IPR011004">
    <property type="entry name" value="Trimer_LpxA-like_sf"/>
</dbReference>
<dbReference type="InterPro" id="IPR041561">
    <property type="entry name" value="PglD_N"/>
</dbReference>
<dbReference type="PROSITE" id="PS00101">
    <property type="entry name" value="HEXAPEP_TRANSFERASES"/>
    <property type="match status" value="1"/>
</dbReference>
<dbReference type="CDD" id="cd03360">
    <property type="entry name" value="LbH_AT_putative"/>
    <property type="match status" value="1"/>
</dbReference>
<dbReference type="SUPFAM" id="SSF51161">
    <property type="entry name" value="Trimeric LpxA-like enzymes"/>
    <property type="match status" value="1"/>
</dbReference>
<dbReference type="STRING" id="671072.PL9214650238"/>
<dbReference type="Proteomes" id="UP000184315">
    <property type="component" value="Unassembled WGS sequence"/>
</dbReference>
<feature type="domain" description="PglD N-terminal" evidence="5">
    <location>
        <begin position="15"/>
        <end position="89"/>
    </location>
</feature>
<dbReference type="GO" id="GO:0016746">
    <property type="term" value="F:acyltransferase activity"/>
    <property type="evidence" value="ECO:0007669"/>
    <property type="project" value="UniProtKB-KW"/>
</dbReference>
<feature type="binding site" evidence="4">
    <location>
        <position position="86"/>
    </location>
    <ligand>
        <name>substrate</name>
    </ligand>
</feature>
<protein>
    <submittedName>
        <fullName evidence="6">Sugar O-acyltransferase, sialic acid O-acetyltransferase NeuD family</fullName>
    </submittedName>
</protein>
<proteinExistence type="predicted"/>
<dbReference type="Gene3D" id="2.160.10.10">
    <property type="entry name" value="Hexapeptide repeat proteins"/>
    <property type="match status" value="1"/>
</dbReference>
<evidence type="ECO:0000313" key="7">
    <source>
        <dbReference type="Proteomes" id="UP000184315"/>
    </source>
</evidence>
<dbReference type="AlphaFoldDB" id="A0A1J1LQT5"/>
<dbReference type="InterPro" id="IPR020019">
    <property type="entry name" value="AcTrfase_PglD-like"/>
</dbReference>
<keyword evidence="1 6" id="KW-0808">Transferase</keyword>
<dbReference type="PANTHER" id="PTHR43300:SF7">
    <property type="entry name" value="UDP-N-ACETYLBACILLOSAMINE N-ACETYLTRANSFERASE"/>
    <property type="match status" value="1"/>
</dbReference>
<evidence type="ECO:0000256" key="2">
    <source>
        <dbReference type="ARBA" id="ARBA00022737"/>
    </source>
</evidence>
<dbReference type="RefSeq" id="WP_245824355.1">
    <property type="nucleotide sequence ID" value="NZ_LN889813.1"/>
</dbReference>
<dbReference type="Pfam" id="PF17836">
    <property type="entry name" value="PglD_N"/>
    <property type="match status" value="1"/>
</dbReference>
<evidence type="ECO:0000313" key="6">
    <source>
        <dbReference type="EMBL" id="CUR34799.1"/>
    </source>
</evidence>
<dbReference type="GO" id="GO:0031470">
    <property type="term" value="C:carboxysome"/>
    <property type="evidence" value="ECO:0007669"/>
    <property type="project" value="UniProtKB-ARBA"/>
</dbReference>
<dbReference type="NCBIfam" id="TIGR03570">
    <property type="entry name" value="NeuD_NnaD"/>
    <property type="match status" value="1"/>
</dbReference>
<gene>
    <name evidence="6" type="ORF">PL9214650238</name>
</gene>
<evidence type="ECO:0000256" key="3">
    <source>
        <dbReference type="PIRSR" id="PIRSR620019-1"/>
    </source>
</evidence>
<organism evidence="6 7">
    <name type="scientific">Planktothrix tepida PCC 9214</name>
    <dbReference type="NCBI Taxonomy" id="671072"/>
    <lineage>
        <taxon>Bacteria</taxon>
        <taxon>Bacillati</taxon>
        <taxon>Cyanobacteriota</taxon>
        <taxon>Cyanophyceae</taxon>
        <taxon>Oscillatoriophycideae</taxon>
        <taxon>Oscillatoriales</taxon>
        <taxon>Microcoleaceae</taxon>
        <taxon>Planktothrix</taxon>
    </lineage>
</organism>
<keyword evidence="2" id="KW-0677">Repeat</keyword>
<feature type="binding site" evidence="4">
    <location>
        <position position="205"/>
    </location>
    <ligand>
        <name>acetyl-CoA</name>
        <dbReference type="ChEBI" id="CHEBI:57288"/>
    </ligand>
</feature>
<name>A0A1J1LQT5_9CYAN</name>
<feature type="site" description="Increases basicity of active site His" evidence="3">
    <location>
        <position position="158"/>
    </location>
</feature>
<dbReference type="Gene3D" id="3.40.50.20">
    <property type="match status" value="1"/>
</dbReference>
<evidence type="ECO:0000256" key="1">
    <source>
        <dbReference type="ARBA" id="ARBA00022679"/>
    </source>
</evidence>
<sequence length="228" mass="24542">MHTLSHMNINETIKNVVFWGAAGHAKVLRACLQRYNINLIALFDNNNELSSPFDDVSLYYGKEGFRRWLHSTDLQRDKIGFLVAIGGEKSKGKDRVEIQEYLESFGLIPIIAKHPTAFIDAHVDIGAGSQIMAHATICVETRIGRACLINTGAIVDHECVLSDGVCISPGARLAGCVTVGRYSMIGVGAVILPRINIGEGATVGGGAVVTRDVLPHTVVIGNPARVLE</sequence>
<reference evidence="7" key="1">
    <citation type="submission" date="2015-10" db="EMBL/GenBank/DDBJ databases">
        <authorList>
            <person name="Regsiter A."/>
            <person name="william w."/>
        </authorList>
    </citation>
    <scope>NUCLEOTIDE SEQUENCE [LARGE SCALE GENOMIC DNA]</scope>
</reference>
<accession>A0A1J1LQT5</accession>
<feature type="active site" description="Proton acceptor" evidence="3">
    <location>
        <position position="157"/>
    </location>
</feature>
<keyword evidence="7" id="KW-1185">Reference proteome</keyword>
<dbReference type="InterPro" id="IPR018357">
    <property type="entry name" value="Hexapep_transf_CS"/>
</dbReference>
<evidence type="ECO:0000259" key="5">
    <source>
        <dbReference type="Pfam" id="PF17836"/>
    </source>
</evidence>
<keyword evidence="6" id="KW-0012">Acyltransferase</keyword>
<dbReference type="GO" id="GO:0043886">
    <property type="term" value="F:structural constituent of carboxysome shell"/>
    <property type="evidence" value="ECO:0007669"/>
    <property type="project" value="UniProtKB-ARBA"/>
</dbReference>
<evidence type="ECO:0000256" key="4">
    <source>
        <dbReference type="PIRSR" id="PIRSR620019-2"/>
    </source>
</evidence>
<dbReference type="EMBL" id="CZDF01000172">
    <property type="protein sequence ID" value="CUR34799.1"/>
    <property type="molecule type" value="Genomic_DNA"/>
</dbReference>
<dbReference type="InterPro" id="IPR050179">
    <property type="entry name" value="Trans_hexapeptide_repeat"/>
</dbReference>